<name>A0A382WF75_9ZZZZ</name>
<sequence>MFTKDRKYNIAIKWLIRLLLGVSLVYPSGQSILLELGEVDSENQMITVNYDATSDVTGFQFFLLGIDVTNVFGGVSEESNFYIHQGSTCWGRDEDCKDFVT</sequence>
<evidence type="ECO:0000313" key="1">
    <source>
        <dbReference type="EMBL" id="SVD57015.1"/>
    </source>
</evidence>
<accession>A0A382WF75</accession>
<proteinExistence type="predicted"/>
<gene>
    <name evidence="1" type="ORF">METZ01_LOCUS409869</name>
</gene>
<reference evidence="1" key="1">
    <citation type="submission" date="2018-05" db="EMBL/GenBank/DDBJ databases">
        <authorList>
            <person name="Lanie J.A."/>
            <person name="Ng W.-L."/>
            <person name="Kazmierczak K.M."/>
            <person name="Andrzejewski T.M."/>
            <person name="Davidsen T.M."/>
            <person name="Wayne K.J."/>
            <person name="Tettelin H."/>
            <person name="Glass J.I."/>
            <person name="Rusch D."/>
            <person name="Podicherti R."/>
            <person name="Tsui H.-C.T."/>
            <person name="Winkler M.E."/>
        </authorList>
    </citation>
    <scope>NUCLEOTIDE SEQUENCE</scope>
</reference>
<protein>
    <submittedName>
        <fullName evidence="1">Uncharacterized protein</fullName>
    </submittedName>
</protein>
<dbReference type="AlphaFoldDB" id="A0A382WF75"/>
<feature type="non-terminal residue" evidence="1">
    <location>
        <position position="101"/>
    </location>
</feature>
<dbReference type="EMBL" id="UINC01159107">
    <property type="protein sequence ID" value="SVD57015.1"/>
    <property type="molecule type" value="Genomic_DNA"/>
</dbReference>
<organism evidence="1">
    <name type="scientific">marine metagenome</name>
    <dbReference type="NCBI Taxonomy" id="408172"/>
    <lineage>
        <taxon>unclassified sequences</taxon>
        <taxon>metagenomes</taxon>
        <taxon>ecological metagenomes</taxon>
    </lineage>
</organism>